<dbReference type="EMBL" id="CAJPIZ010020085">
    <property type="protein sequence ID" value="CAG2117166.1"/>
    <property type="molecule type" value="Genomic_DNA"/>
</dbReference>
<evidence type="ECO:0000256" key="1">
    <source>
        <dbReference type="ARBA" id="ARBA00006756"/>
    </source>
</evidence>
<dbReference type="InterPro" id="IPR004140">
    <property type="entry name" value="Exo70"/>
</dbReference>
<keyword evidence="3 5" id="KW-0268">Exocytosis</keyword>
<dbReference type="InterPro" id="IPR046364">
    <property type="entry name" value="Exo70_C"/>
</dbReference>
<comment type="function">
    <text evidence="5">Component of the exocyst complex involved in the docking of exocytic vesicles with fusion sites on the plasma membrane.</text>
</comment>
<feature type="domain" description="Exocyst complex subunit Exo70 C-terminal" evidence="6">
    <location>
        <begin position="5"/>
        <end position="140"/>
    </location>
</feature>
<dbReference type="GO" id="GO:0006887">
    <property type="term" value="P:exocytosis"/>
    <property type="evidence" value="ECO:0007669"/>
    <property type="project" value="UniProtKB-KW"/>
</dbReference>
<protein>
    <recommendedName>
        <fullName evidence="4 5">Exocyst complex component 7</fullName>
    </recommendedName>
    <alternativeName>
        <fullName evidence="5">Exocyst complex component Exo70</fullName>
    </alternativeName>
</protein>
<accession>A0A7R9L9Y2</accession>
<gene>
    <name evidence="7" type="ORF">OSB1V03_LOCUS17120</name>
</gene>
<evidence type="ECO:0000256" key="5">
    <source>
        <dbReference type="RuleBase" id="RU365026"/>
    </source>
</evidence>
<reference evidence="7" key="1">
    <citation type="submission" date="2020-11" db="EMBL/GenBank/DDBJ databases">
        <authorList>
            <person name="Tran Van P."/>
        </authorList>
    </citation>
    <scope>NUCLEOTIDE SEQUENCE</scope>
</reference>
<evidence type="ECO:0000256" key="4">
    <source>
        <dbReference type="ARBA" id="ARBA00026169"/>
    </source>
</evidence>
<evidence type="ECO:0000256" key="2">
    <source>
        <dbReference type="ARBA" id="ARBA00022448"/>
    </source>
</evidence>
<evidence type="ECO:0000259" key="6">
    <source>
        <dbReference type="Pfam" id="PF03081"/>
    </source>
</evidence>
<sequence>MYNREIESVYEEQMLDSKRIYSQSWSRVLHYVLEMDKPFSQQRTLPEMNNMANMKLKDKDRQNIKDKFAGFNKEIEEIHRIQMSFAIPDLELRESLKQENKDYIIPKYKLFFEKYVNMNFTKNIDKYIKYTPERVALIIDSFFDSAA</sequence>
<dbReference type="InterPro" id="IPR016159">
    <property type="entry name" value="Cullin_repeat-like_dom_sf"/>
</dbReference>
<dbReference type="EMBL" id="OC874660">
    <property type="protein sequence ID" value="CAD7637786.1"/>
    <property type="molecule type" value="Genomic_DNA"/>
</dbReference>
<dbReference type="PANTHER" id="PTHR12542">
    <property type="entry name" value="EXOCYST COMPLEX PROTEIN EXO70"/>
    <property type="match status" value="1"/>
</dbReference>
<dbReference type="AlphaFoldDB" id="A0A7R9L9Y2"/>
<dbReference type="GO" id="GO:0005546">
    <property type="term" value="F:phosphatidylinositol-4,5-bisphosphate binding"/>
    <property type="evidence" value="ECO:0007669"/>
    <property type="project" value="InterPro"/>
</dbReference>
<dbReference type="OrthoDB" id="1922221at2759"/>
<proteinExistence type="inferred from homology"/>
<dbReference type="Gene3D" id="1.20.1280.170">
    <property type="entry name" value="Exocyst complex component Exo70"/>
    <property type="match status" value="1"/>
</dbReference>
<dbReference type="PANTHER" id="PTHR12542:SF41">
    <property type="entry name" value="EXOCYST COMPLEX COMPONENT 7"/>
    <property type="match status" value="1"/>
</dbReference>
<dbReference type="Pfam" id="PF03081">
    <property type="entry name" value="Exo70_C"/>
    <property type="match status" value="1"/>
</dbReference>
<dbReference type="Proteomes" id="UP000759131">
    <property type="component" value="Unassembled WGS sequence"/>
</dbReference>
<dbReference type="GO" id="GO:0015031">
    <property type="term" value="P:protein transport"/>
    <property type="evidence" value="ECO:0007669"/>
    <property type="project" value="UniProtKB-KW"/>
</dbReference>
<comment type="similarity">
    <text evidence="1 5">Belongs to the EXO70 family.</text>
</comment>
<evidence type="ECO:0000313" key="8">
    <source>
        <dbReference type="Proteomes" id="UP000759131"/>
    </source>
</evidence>
<organism evidence="7">
    <name type="scientific">Medioppia subpectinata</name>
    <dbReference type="NCBI Taxonomy" id="1979941"/>
    <lineage>
        <taxon>Eukaryota</taxon>
        <taxon>Metazoa</taxon>
        <taxon>Ecdysozoa</taxon>
        <taxon>Arthropoda</taxon>
        <taxon>Chelicerata</taxon>
        <taxon>Arachnida</taxon>
        <taxon>Acari</taxon>
        <taxon>Acariformes</taxon>
        <taxon>Sarcoptiformes</taxon>
        <taxon>Oribatida</taxon>
        <taxon>Brachypylina</taxon>
        <taxon>Oppioidea</taxon>
        <taxon>Oppiidae</taxon>
        <taxon>Medioppia</taxon>
    </lineage>
</organism>
<name>A0A7R9L9Y2_9ACAR</name>
<evidence type="ECO:0000256" key="3">
    <source>
        <dbReference type="ARBA" id="ARBA00022483"/>
    </source>
</evidence>
<dbReference type="SUPFAM" id="SSF74788">
    <property type="entry name" value="Cullin repeat-like"/>
    <property type="match status" value="1"/>
</dbReference>
<dbReference type="GO" id="GO:0000145">
    <property type="term" value="C:exocyst"/>
    <property type="evidence" value="ECO:0007669"/>
    <property type="project" value="InterPro"/>
</dbReference>
<keyword evidence="2 5" id="KW-0813">Transport</keyword>
<keyword evidence="8" id="KW-1185">Reference proteome</keyword>
<keyword evidence="5" id="KW-0653">Protein transport</keyword>
<evidence type="ECO:0000313" key="7">
    <source>
        <dbReference type="EMBL" id="CAD7637786.1"/>
    </source>
</evidence>